<dbReference type="AlphaFoldDB" id="A0AB36TEZ0"/>
<dbReference type="RefSeq" id="WP_003517114.1">
    <property type="nucleotide sequence ID" value="NZ_CP013828.1"/>
</dbReference>
<name>A0AB36TEZ0_ACETH</name>
<reference evidence="3 4" key="1">
    <citation type="submission" date="2017-09" db="EMBL/GenBank/DDBJ databases">
        <title>Evaluation of Pacific Biosciences Sequencing Technology to Finishing C. thermocellum Genome Sequences.</title>
        <authorList>
            <person name="Brown S."/>
        </authorList>
    </citation>
    <scope>NUCLEOTIDE SEQUENCE [LARGE SCALE GENOMIC DNA]</scope>
    <source>
        <strain evidence="3 4">AD2</strain>
    </source>
</reference>
<dbReference type="EMBL" id="PDBW01000001">
    <property type="protein sequence ID" value="PFH02166.1"/>
    <property type="molecule type" value="Genomic_DNA"/>
</dbReference>
<dbReference type="SUPFAM" id="SSF52266">
    <property type="entry name" value="SGNH hydrolase"/>
    <property type="match status" value="1"/>
</dbReference>
<comment type="caution">
    <text evidence="3">The sequence shown here is derived from an EMBL/GenBank/DDBJ whole genome shotgun (WGS) entry which is preliminary data.</text>
</comment>
<dbReference type="Gene3D" id="2.60.120.260">
    <property type="entry name" value="Galactose-binding domain-like"/>
    <property type="match status" value="1"/>
</dbReference>
<keyword evidence="1" id="KW-0812">Transmembrane</keyword>
<evidence type="ECO:0000313" key="3">
    <source>
        <dbReference type="EMBL" id="PFH02166.1"/>
    </source>
</evidence>
<accession>A0AB36TEZ0</accession>
<dbReference type="Pfam" id="PF13472">
    <property type="entry name" value="Lipase_GDSL_2"/>
    <property type="match status" value="1"/>
</dbReference>
<feature type="domain" description="SGNH hydrolase-type esterase" evidence="2">
    <location>
        <begin position="74"/>
        <end position="235"/>
    </location>
</feature>
<protein>
    <submittedName>
        <fullName evidence="3">Lysophospholipase L1-like esterase</fullName>
    </submittedName>
</protein>
<dbReference type="CDD" id="cd00229">
    <property type="entry name" value="SGNH_hydrolase"/>
    <property type="match status" value="1"/>
</dbReference>
<keyword evidence="1" id="KW-1133">Transmembrane helix</keyword>
<evidence type="ECO:0000256" key="1">
    <source>
        <dbReference type="SAM" id="Phobius"/>
    </source>
</evidence>
<dbReference type="Proteomes" id="UP000223596">
    <property type="component" value="Unassembled WGS sequence"/>
</dbReference>
<sequence length="392" mass="44396">MWKNAIYLFSSILIASLVILISGRYLDGISGSYLGEQKQRLEVQTEYQTELEKVQAGNVYEKLVNKKEISVLIIGDDIAQGGLETEDEKKWYNLLAKRIKEEYGADLTCKNIATPGGTAFDGWIDYITDRERQEYDLVFLCFGANDEREMNFNQKVFGAIAEGLIRNIKKAKASTEIITIIENSIRSQSYVDTLKQVSEYYEITYADIIKAFIDSRLPFNDITEDGRKPNEQGYSIYVNTIFDLIKSNINSKREPGFDGKKPLLYEESNAFENGKITTEFLTIQGFYNSVVAFDKIFMKSSHSNDSITYEVSNSHMLGVTLMAGPNCGIVDIYLNNRLIQTYDCYAPYEALRHVLISDNIGMGTHKIRIEVSSIKNAKASNSNVYIHGIITN</sequence>
<dbReference type="InterPro" id="IPR013830">
    <property type="entry name" value="SGNH_hydro"/>
</dbReference>
<evidence type="ECO:0000313" key="4">
    <source>
        <dbReference type="Proteomes" id="UP000223596"/>
    </source>
</evidence>
<keyword evidence="1" id="KW-0472">Membrane</keyword>
<dbReference type="Gene3D" id="3.40.50.1110">
    <property type="entry name" value="SGNH hydrolase"/>
    <property type="match status" value="1"/>
</dbReference>
<gene>
    <name evidence="3" type="ORF">M972_11932</name>
</gene>
<evidence type="ECO:0000259" key="2">
    <source>
        <dbReference type="Pfam" id="PF13472"/>
    </source>
</evidence>
<proteinExistence type="predicted"/>
<feature type="transmembrane region" description="Helical" evidence="1">
    <location>
        <begin position="6"/>
        <end position="26"/>
    </location>
</feature>
<dbReference type="InterPro" id="IPR036514">
    <property type="entry name" value="SGNH_hydro_sf"/>
</dbReference>
<organism evidence="3 4">
    <name type="scientific">Acetivibrio thermocellus AD2</name>
    <dbReference type="NCBI Taxonomy" id="1138384"/>
    <lineage>
        <taxon>Bacteria</taxon>
        <taxon>Bacillati</taxon>
        <taxon>Bacillota</taxon>
        <taxon>Clostridia</taxon>
        <taxon>Eubacteriales</taxon>
        <taxon>Oscillospiraceae</taxon>
        <taxon>Acetivibrio</taxon>
    </lineage>
</organism>